<dbReference type="AlphaFoldDB" id="A0AAT9T5K5"/>
<dbReference type="GO" id="GO:0015990">
    <property type="term" value="P:electron transport coupled proton transport"/>
    <property type="evidence" value="ECO:0007669"/>
    <property type="project" value="TreeGrafter"/>
</dbReference>
<dbReference type="GO" id="GO:0042773">
    <property type="term" value="P:ATP synthesis coupled electron transport"/>
    <property type="evidence" value="ECO:0007669"/>
    <property type="project" value="InterPro"/>
</dbReference>
<gene>
    <name evidence="20" type="primary">nad5</name>
</gene>
<reference evidence="20" key="1">
    <citation type="submission" date="2021-11" db="EMBL/GenBank/DDBJ databases">
        <title>The mitochondrial genome of marine bivalvia Cuspidaria undata (Anomalodesmata, Cuspidariidae).</title>
        <authorList>
            <person name="Li Y."/>
        </authorList>
    </citation>
    <scope>NUCLEOTIDE SEQUENCE</scope>
</reference>
<feature type="transmembrane region" description="Helical" evidence="16">
    <location>
        <begin position="44"/>
        <end position="68"/>
    </location>
</feature>
<dbReference type="EC" id="7.1.1.2" evidence="2 16"/>
<evidence type="ECO:0000256" key="12">
    <source>
        <dbReference type="ARBA" id="ARBA00023075"/>
    </source>
</evidence>
<dbReference type="Pfam" id="PF00361">
    <property type="entry name" value="Proton_antipo_M"/>
    <property type="match status" value="1"/>
</dbReference>
<feature type="transmembrane region" description="Helical" evidence="16">
    <location>
        <begin position="291"/>
        <end position="309"/>
    </location>
</feature>
<keyword evidence="11 16" id="KW-0520">NAD</keyword>
<dbReference type="PANTHER" id="PTHR42829">
    <property type="entry name" value="NADH-UBIQUINONE OXIDOREDUCTASE CHAIN 5"/>
    <property type="match status" value="1"/>
</dbReference>
<keyword evidence="13 16" id="KW-0496">Mitochondrion</keyword>
<evidence type="ECO:0000256" key="5">
    <source>
        <dbReference type="ARBA" id="ARBA00022660"/>
    </source>
</evidence>
<dbReference type="PRINTS" id="PR01434">
    <property type="entry name" value="NADHDHGNASE5"/>
</dbReference>
<feature type="transmembrane region" description="Helical" evidence="16">
    <location>
        <begin position="238"/>
        <end position="256"/>
    </location>
</feature>
<evidence type="ECO:0000256" key="2">
    <source>
        <dbReference type="ARBA" id="ARBA00012944"/>
    </source>
</evidence>
<feature type="transmembrane region" description="Helical" evidence="16">
    <location>
        <begin position="416"/>
        <end position="435"/>
    </location>
</feature>
<evidence type="ECO:0000256" key="15">
    <source>
        <dbReference type="ARBA" id="ARBA00049551"/>
    </source>
</evidence>
<feature type="transmembrane region" description="Helical" evidence="16">
    <location>
        <begin position="80"/>
        <end position="100"/>
    </location>
</feature>
<dbReference type="InterPro" id="IPR010934">
    <property type="entry name" value="NADH_DH_su5_C"/>
</dbReference>
<comment type="catalytic activity">
    <reaction evidence="15 16">
        <text>a ubiquinone + NADH + 5 H(+)(in) = a ubiquinol + NAD(+) + 4 H(+)(out)</text>
        <dbReference type="Rhea" id="RHEA:29091"/>
        <dbReference type="Rhea" id="RHEA-COMP:9565"/>
        <dbReference type="Rhea" id="RHEA-COMP:9566"/>
        <dbReference type="ChEBI" id="CHEBI:15378"/>
        <dbReference type="ChEBI" id="CHEBI:16389"/>
        <dbReference type="ChEBI" id="CHEBI:17976"/>
        <dbReference type="ChEBI" id="CHEBI:57540"/>
        <dbReference type="ChEBI" id="CHEBI:57945"/>
        <dbReference type="EC" id="7.1.1.2"/>
    </reaction>
</comment>
<geneLocation type="mitochondrion" evidence="20"/>
<dbReference type="InterPro" id="IPR003945">
    <property type="entry name" value="NU5C-like"/>
</dbReference>
<keyword evidence="8" id="KW-1278">Translocase</keyword>
<dbReference type="EMBL" id="OL679925">
    <property type="protein sequence ID" value="WBP64399.1"/>
    <property type="molecule type" value="Genomic_DNA"/>
</dbReference>
<dbReference type="GO" id="GO:0003954">
    <property type="term" value="F:NADH dehydrogenase activity"/>
    <property type="evidence" value="ECO:0007669"/>
    <property type="project" value="TreeGrafter"/>
</dbReference>
<feature type="transmembrane region" description="Helical" evidence="16">
    <location>
        <begin position="106"/>
        <end position="124"/>
    </location>
</feature>
<comment type="function">
    <text evidence="16">Core subunit of the mitochondrial membrane respiratory chain NADH dehydrogenase (Complex I) which catalyzes electron transfer from NADH through the respiratory chain, using ubiquinone as an electron acceptor. Essential for the catalytic activity and assembly of complex I.</text>
</comment>
<evidence type="ECO:0000259" key="18">
    <source>
        <dbReference type="Pfam" id="PF00662"/>
    </source>
</evidence>
<evidence type="ECO:0000256" key="9">
    <source>
        <dbReference type="ARBA" id="ARBA00022982"/>
    </source>
</evidence>
<sequence length="567" mass="63653">MMASLFMVVICGFFVFVFFMVMISGKSVMLEWEIFSLGSAYFTFPLLLDMVSVSFSSIVWLISTMVVVYSSAYMSEDLYLSRFIWMVVLFVVCMSFFILVPSLLGVMIGWDGLGITSFILVIYYQNKKSASSGMITVLTNRIGDCLLIMSIALLGVQGHWGMWSVFDSEITWIVVLLVFLGSITKSAQFPFCSWLPAAMAAPTPVSSLVHSSTLVTAGVFLMFRFSGLLEGNEGCQSLVIFLSCCTLVLAGVGAIFETDLKKVIALSTLSQLGMMMLSLGILMPWLALFHLFSHALFKALLFLCAGVMIHNNMGSQDARMFGNVWKMMPMTVVLFNISNLALCGVPFFNGFFSKDLILEGYITGSIGYFTLFMVFLGTMSTVFYSLRLSFMILTVENNGGSFHSMNDESLSMWGPMLMMVGGAVVGSQFLQSMIVEFDDEVFLDSSFVILALLFGATMSFFTIYVLSLYNKMKSSGYSMFNFFLSYYSNMWFLSHLSSYPWVDGMLMSSQFFHKSLDQGWVEIIGGTGSFILIESFSSMLYKWQNQLFTFIFMYGVFILILFWLFLF</sequence>
<organism evidence="20">
    <name type="scientific">Cuspidaria undata</name>
    <dbReference type="NCBI Taxonomy" id="2952366"/>
    <lineage>
        <taxon>Eukaryota</taxon>
        <taxon>Metazoa</taxon>
        <taxon>Spiralia</taxon>
        <taxon>Lophotrochozoa</taxon>
        <taxon>Mollusca</taxon>
        <taxon>Bivalvia</taxon>
        <taxon>Autobranchia</taxon>
        <taxon>Heteroconchia</taxon>
        <taxon>Euheterodonta</taxon>
        <taxon>Anomalodesmata</taxon>
        <taxon>Poromyoidea</taxon>
        <taxon>Cuspidariidae</taxon>
        <taxon>Cuspidaria</taxon>
    </lineage>
</organism>
<evidence type="ECO:0000256" key="3">
    <source>
        <dbReference type="ARBA" id="ARBA00021096"/>
    </source>
</evidence>
<evidence type="ECO:0000259" key="19">
    <source>
        <dbReference type="Pfam" id="PF06455"/>
    </source>
</evidence>
<keyword evidence="10 16" id="KW-1133">Transmembrane helix</keyword>
<keyword evidence="14 16" id="KW-0472">Membrane</keyword>
<evidence type="ECO:0000256" key="10">
    <source>
        <dbReference type="ARBA" id="ARBA00022989"/>
    </source>
</evidence>
<evidence type="ECO:0000256" key="14">
    <source>
        <dbReference type="ARBA" id="ARBA00023136"/>
    </source>
</evidence>
<feature type="transmembrane region" description="Helical" evidence="16">
    <location>
        <begin position="207"/>
        <end position="226"/>
    </location>
</feature>
<dbReference type="GO" id="GO:0008137">
    <property type="term" value="F:NADH dehydrogenase (ubiquinone) activity"/>
    <property type="evidence" value="ECO:0007669"/>
    <property type="project" value="UniProtKB-EC"/>
</dbReference>
<comment type="similarity">
    <text evidence="16">Belongs to the complex I subunit 5 family.</text>
</comment>
<dbReference type="InterPro" id="IPR001516">
    <property type="entry name" value="Proton_antipo_N"/>
</dbReference>
<feature type="transmembrane region" description="Helical" evidence="16">
    <location>
        <begin position="330"/>
        <end position="348"/>
    </location>
</feature>
<evidence type="ECO:0000256" key="8">
    <source>
        <dbReference type="ARBA" id="ARBA00022967"/>
    </source>
</evidence>
<protein>
    <recommendedName>
        <fullName evidence="3 16">NADH-ubiquinone oxidoreductase chain 5</fullName>
        <ecNumber evidence="2 16">7.1.1.2</ecNumber>
    </recommendedName>
</protein>
<feature type="domain" description="NADH dehydrogenase subunit 5 C-terminal" evidence="19">
    <location>
        <begin position="384"/>
        <end position="564"/>
    </location>
</feature>
<keyword evidence="9" id="KW-0249">Electron transport</keyword>
<dbReference type="GO" id="GO:0005743">
    <property type="term" value="C:mitochondrial inner membrane"/>
    <property type="evidence" value="ECO:0007669"/>
    <property type="project" value="UniProtKB-SubCell"/>
</dbReference>
<keyword evidence="12 16" id="KW-0830">Ubiquinone</keyword>
<feature type="transmembrane region" description="Helical" evidence="16">
    <location>
        <begin position="172"/>
        <end position="195"/>
    </location>
</feature>
<name>A0AAT9T5K5_9BIVA</name>
<feature type="transmembrane region" description="Helical" evidence="16">
    <location>
        <begin position="547"/>
        <end position="566"/>
    </location>
</feature>
<evidence type="ECO:0000256" key="1">
    <source>
        <dbReference type="ARBA" id="ARBA00004448"/>
    </source>
</evidence>
<keyword evidence="7" id="KW-0999">Mitochondrion inner membrane</keyword>
<feature type="domain" description="NADH-Ubiquinone oxidoreductase (complex I) chain 5 N-terminal" evidence="18">
    <location>
        <begin position="35"/>
        <end position="83"/>
    </location>
</feature>
<evidence type="ECO:0000256" key="7">
    <source>
        <dbReference type="ARBA" id="ARBA00022792"/>
    </source>
</evidence>
<feature type="transmembrane region" description="Helical" evidence="16">
    <location>
        <begin position="145"/>
        <end position="166"/>
    </location>
</feature>
<evidence type="ECO:0000259" key="17">
    <source>
        <dbReference type="Pfam" id="PF00361"/>
    </source>
</evidence>
<feature type="transmembrane region" description="Helical" evidence="16">
    <location>
        <begin position="447"/>
        <end position="467"/>
    </location>
</feature>
<feature type="transmembrane region" description="Helical" evidence="16">
    <location>
        <begin position="368"/>
        <end position="395"/>
    </location>
</feature>
<feature type="transmembrane region" description="Helical" evidence="16">
    <location>
        <begin position="5"/>
        <end position="24"/>
    </location>
</feature>
<comment type="subcellular location">
    <subcellularLocation>
        <location evidence="1">Mitochondrion inner membrane</location>
        <topology evidence="1">Multi-pass membrane protein</topology>
    </subcellularLocation>
</comment>
<accession>A0AAT9T5K5</accession>
<evidence type="ECO:0000256" key="11">
    <source>
        <dbReference type="ARBA" id="ARBA00023027"/>
    </source>
</evidence>
<proteinExistence type="inferred from homology"/>
<evidence type="ECO:0000256" key="13">
    <source>
        <dbReference type="ARBA" id="ARBA00023128"/>
    </source>
</evidence>
<dbReference type="Pfam" id="PF06455">
    <property type="entry name" value="NADH5_C"/>
    <property type="match status" value="1"/>
</dbReference>
<dbReference type="InterPro" id="IPR001750">
    <property type="entry name" value="ND/Mrp_TM"/>
</dbReference>
<keyword evidence="6 16" id="KW-0812">Transmembrane</keyword>
<evidence type="ECO:0000256" key="16">
    <source>
        <dbReference type="RuleBase" id="RU003404"/>
    </source>
</evidence>
<evidence type="ECO:0000256" key="4">
    <source>
        <dbReference type="ARBA" id="ARBA00022448"/>
    </source>
</evidence>
<dbReference type="PANTHER" id="PTHR42829:SF2">
    <property type="entry name" value="NADH-UBIQUINONE OXIDOREDUCTASE CHAIN 5"/>
    <property type="match status" value="1"/>
</dbReference>
<evidence type="ECO:0000313" key="20">
    <source>
        <dbReference type="EMBL" id="WBP64399.1"/>
    </source>
</evidence>
<dbReference type="Pfam" id="PF00662">
    <property type="entry name" value="Proton_antipo_N"/>
    <property type="match status" value="1"/>
</dbReference>
<feature type="transmembrane region" description="Helical" evidence="16">
    <location>
        <begin position="479"/>
        <end position="499"/>
    </location>
</feature>
<keyword evidence="4 16" id="KW-0813">Transport</keyword>
<evidence type="ECO:0000256" key="6">
    <source>
        <dbReference type="ARBA" id="ARBA00022692"/>
    </source>
</evidence>
<feature type="domain" description="NADH:quinone oxidoreductase/Mrp antiporter transmembrane" evidence="17">
    <location>
        <begin position="102"/>
        <end position="379"/>
    </location>
</feature>
<keyword evidence="5" id="KW-0679">Respiratory chain</keyword>
<feature type="transmembrane region" description="Helical" evidence="16">
    <location>
        <begin position="519"/>
        <end position="540"/>
    </location>
</feature>
<feature type="transmembrane region" description="Helical" evidence="16">
    <location>
        <begin position="263"/>
        <end position="285"/>
    </location>
</feature>